<dbReference type="InterPro" id="IPR043129">
    <property type="entry name" value="ATPase_NBD"/>
</dbReference>
<organism evidence="4 5">
    <name type="scientific">Bacillus xiapuensis</name>
    <dbReference type="NCBI Taxonomy" id="2014075"/>
    <lineage>
        <taxon>Bacteria</taxon>
        <taxon>Bacillati</taxon>
        <taxon>Bacillota</taxon>
        <taxon>Bacilli</taxon>
        <taxon>Bacillales</taxon>
        <taxon>Bacillaceae</taxon>
        <taxon>Bacillus</taxon>
    </lineage>
</organism>
<dbReference type="InterPro" id="IPR000600">
    <property type="entry name" value="ROK"/>
</dbReference>
<dbReference type="Pfam" id="PF00480">
    <property type="entry name" value="ROK"/>
    <property type="match status" value="1"/>
</dbReference>
<dbReference type="SUPFAM" id="SSF46785">
    <property type="entry name" value="Winged helix' DNA-binding domain"/>
    <property type="match status" value="1"/>
</dbReference>
<keyword evidence="3" id="KW-0859">Xylose metabolism</keyword>
<evidence type="ECO:0000256" key="1">
    <source>
        <dbReference type="ARBA" id="ARBA00002486"/>
    </source>
</evidence>
<dbReference type="InterPro" id="IPR036390">
    <property type="entry name" value="WH_DNA-bd_sf"/>
</dbReference>
<dbReference type="PANTHER" id="PTHR18964:SF149">
    <property type="entry name" value="BIFUNCTIONAL UDP-N-ACETYLGLUCOSAMINE 2-EPIMERASE_N-ACETYLMANNOSAMINE KINASE"/>
    <property type="match status" value="1"/>
</dbReference>
<reference evidence="4 5" key="1">
    <citation type="submission" date="2023-03" db="EMBL/GenBank/DDBJ databases">
        <title>Bacillus Genome Sequencing.</title>
        <authorList>
            <person name="Dunlap C."/>
        </authorList>
    </citation>
    <scope>NUCLEOTIDE SEQUENCE [LARGE SCALE GENOMIC DNA]</scope>
    <source>
        <strain evidence="4 5">B-14544</strain>
    </source>
</reference>
<comment type="caution">
    <text evidence="4">The sequence shown here is derived from an EMBL/GenBank/DDBJ whole genome shotgun (WGS) entry which is preliminary data.</text>
</comment>
<dbReference type="CDD" id="cd24077">
    <property type="entry name" value="ASKHA_ATPase_ROK_SaXylR-like"/>
    <property type="match status" value="1"/>
</dbReference>
<dbReference type="PANTHER" id="PTHR18964">
    <property type="entry name" value="ROK (REPRESSOR, ORF, KINASE) FAMILY"/>
    <property type="match status" value="1"/>
</dbReference>
<dbReference type="PROSITE" id="PS01125">
    <property type="entry name" value="ROK"/>
    <property type="match status" value="1"/>
</dbReference>
<dbReference type="Gene3D" id="3.30.420.40">
    <property type="match status" value="2"/>
</dbReference>
<proteinExistence type="inferred from homology"/>
<dbReference type="RefSeq" id="WP_327969145.1">
    <property type="nucleotide sequence ID" value="NZ_JARMQG010000257.1"/>
</dbReference>
<dbReference type="SUPFAM" id="SSF53067">
    <property type="entry name" value="Actin-like ATPase domain"/>
    <property type="match status" value="1"/>
</dbReference>
<keyword evidence="3" id="KW-0119">Carbohydrate metabolism</keyword>
<dbReference type="Gene3D" id="1.10.10.10">
    <property type="entry name" value="Winged helix-like DNA-binding domain superfamily/Winged helix DNA-binding domain"/>
    <property type="match status" value="1"/>
</dbReference>
<sequence>MITGDAAYIKKINRSLIIRHIIKEGMISRADLSKITALTRATISAQVADLLEEGLIVETQLEHNSVGRKPIMLSINRHAGYALGIDLDYGQLSFTLSDLLGQPISSISIKIDTIDYSEIFQLLMGQIKKFQTDYSDSQYGIVGIVIAIHGLVSKDEVIHYVPRLKWDEMNLKRDLESEIDIPIYLENNANVCSFAERVYLHHDTDNLLCTTLYSGIGIGMMMKDEFFRGHDGYAGEAGHMIIVPGGKPCNCGNQGCWEKYASESSIFEYLSEKRKIKNLTYDQIQVWLDEGDAEVHHLMEQLIYYLAIGLNNMINMYNPDVIVLESELLRMFPDSLSKIKRNLTSSISHYRELIISDFGKKSVVLGSCALAIKKFLEVPMLNFTFEEQNEKNESVVILTKNL</sequence>
<dbReference type="Pfam" id="PF13412">
    <property type="entry name" value="HTH_24"/>
    <property type="match status" value="1"/>
</dbReference>
<dbReference type="InterPro" id="IPR036388">
    <property type="entry name" value="WH-like_DNA-bd_sf"/>
</dbReference>
<dbReference type="EMBL" id="JARMQG010000257">
    <property type="protein sequence ID" value="MED3564030.1"/>
    <property type="molecule type" value="Genomic_DNA"/>
</dbReference>
<dbReference type="InterPro" id="IPR049874">
    <property type="entry name" value="ROK_cs"/>
</dbReference>
<evidence type="ECO:0000256" key="3">
    <source>
        <dbReference type="ARBA" id="ARBA00022629"/>
    </source>
</evidence>
<protein>
    <submittedName>
        <fullName evidence="4">ROK family transcriptional regulator</fullName>
    </submittedName>
</protein>
<keyword evidence="5" id="KW-1185">Reference proteome</keyword>
<gene>
    <name evidence="4" type="ORF">P4447_16525</name>
</gene>
<accession>A0ABU6NCU8</accession>
<evidence type="ECO:0000313" key="4">
    <source>
        <dbReference type="EMBL" id="MED3564030.1"/>
    </source>
</evidence>
<name>A0ABU6NCU8_9BACI</name>
<evidence type="ECO:0000256" key="2">
    <source>
        <dbReference type="ARBA" id="ARBA00006479"/>
    </source>
</evidence>
<dbReference type="Proteomes" id="UP001330749">
    <property type="component" value="Unassembled WGS sequence"/>
</dbReference>
<comment type="function">
    <text evidence="1">Transcriptional repressor of xylose-utilizing enzymes.</text>
</comment>
<evidence type="ECO:0000313" key="5">
    <source>
        <dbReference type="Proteomes" id="UP001330749"/>
    </source>
</evidence>
<comment type="similarity">
    <text evidence="2">Belongs to the ROK (NagC/XylR) family.</text>
</comment>